<feature type="transmembrane region" description="Helical" evidence="3">
    <location>
        <begin position="190"/>
        <end position="211"/>
    </location>
</feature>
<dbReference type="PROSITE" id="PS50887">
    <property type="entry name" value="GGDEF"/>
    <property type="match status" value="1"/>
</dbReference>
<comment type="catalytic activity">
    <reaction evidence="2">
        <text>2 GTP = 3',3'-c-di-GMP + 2 diphosphate</text>
        <dbReference type="Rhea" id="RHEA:24898"/>
        <dbReference type="ChEBI" id="CHEBI:33019"/>
        <dbReference type="ChEBI" id="CHEBI:37565"/>
        <dbReference type="ChEBI" id="CHEBI:58805"/>
        <dbReference type="EC" id="2.7.7.65"/>
    </reaction>
</comment>
<feature type="transmembrane region" description="Helical" evidence="3">
    <location>
        <begin position="152"/>
        <end position="170"/>
    </location>
</feature>
<feature type="domain" description="GGDEF" evidence="4">
    <location>
        <begin position="252"/>
        <end position="380"/>
    </location>
</feature>
<protein>
    <recommendedName>
        <fullName evidence="1">diguanylate cyclase</fullName>
        <ecNumber evidence="1">2.7.7.65</ecNumber>
    </recommendedName>
</protein>
<dbReference type="CDD" id="cd01949">
    <property type="entry name" value="GGDEF"/>
    <property type="match status" value="1"/>
</dbReference>
<feature type="transmembrane region" description="Helical" evidence="3">
    <location>
        <begin position="33"/>
        <end position="50"/>
    </location>
</feature>
<dbReference type="InterPro" id="IPR029787">
    <property type="entry name" value="Nucleotide_cyclase"/>
</dbReference>
<dbReference type="SUPFAM" id="SSF55073">
    <property type="entry name" value="Nucleotide cyclase"/>
    <property type="match status" value="1"/>
</dbReference>
<dbReference type="InterPro" id="IPR050469">
    <property type="entry name" value="Diguanylate_Cyclase"/>
</dbReference>
<dbReference type="InterPro" id="IPR043128">
    <property type="entry name" value="Rev_trsase/Diguanyl_cyclase"/>
</dbReference>
<dbReference type="InterPro" id="IPR000160">
    <property type="entry name" value="GGDEF_dom"/>
</dbReference>
<dbReference type="EMBL" id="JBEPMB010000002">
    <property type="protein sequence ID" value="MET3613720.1"/>
    <property type="molecule type" value="Genomic_DNA"/>
</dbReference>
<feature type="transmembrane region" description="Helical" evidence="3">
    <location>
        <begin position="95"/>
        <end position="112"/>
    </location>
</feature>
<keyword evidence="3" id="KW-0812">Transmembrane</keyword>
<comment type="caution">
    <text evidence="5">The sequence shown here is derived from an EMBL/GenBank/DDBJ whole genome shotgun (WGS) entry which is preliminary data.</text>
</comment>
<evidence type="ECO:0000256" key="1">
    <source>
        <dbReference type="ARBA" id="ARBA00012528"/>
    </source>
</evidence>
<feature type="transmembrane region" description="Helical" evidence="3">
    <location>
        <begin position="6"/>
        <end position="26"/>
    </location>
</feature>
<dbReference type="Proteomes" id="UP001549047">
    <property type="component" value="Unassembled WGS sequence"/>
</dbReference>
<keyword evidence="3" id="KW-0472">Membrane</keyword>
<feature type="transmembrane region" description="Helical" evidence="3">
    <location>
        <begin position="62"/>
        <end position="83"/>
    </location>
</feature>
<dbReference type="RefSeq" id="WP_354556235.1">
    <property type="nucleotide sequence ID" value="NZ_JBEPMB010000002.1"/>
</dbReference>
<sequence>MANAIYLLVVNFSLGLAFSLAFVGIARAQRVSLGYWCAAGFLLASCTVGAEMLAPRTGMPQLISFLSFSCLHSALALVAFGLIRNFTNWPRWPLPALYLAFEVAFPTIVMATPRDSLFYSFAYQTPFAVMPALGAAALLSGSRARRSLAEHFLMLVLFLSTAQFLFKGFLSYQLGPGSSIQTYVFSSYAQFSQTISAILSILLGVSLMLVVMEESNTRTRQTLLRDHLSGLWTRRAFFEKSETALKRRSANRSPVIILCDLDHFKKINDTYGHAVGDEVIRVFAACLEAAGGDVCGRLGGEEFATLTLDSNASLAQLQVETVRARLLNAEFLQEGLRPTASFGIAVMSEHEGLSDAIARADAALYEAKARGRDRLVFSRNEKDVASILREALLRR</sequence>
<dbReference type="SMART" id="SM00267">
    <property type="entry name" value="GGDEF"/>
    <property type="match status" value="1"/>
</dbReference>
<accession>A0ABV2IYZ4</accession>
<keyword evidence="3" id="KW-1133">Transmembrane helix</keyword>
<keyword evidence="6" id="KW-1185">Reference proteome</keyword>
<evidence type="ECO:0000313" key="5">
    <source>
        <dbReference type="EMBL" id="MET3613720.1"/>
    </source>
</evidence>
<dbReference type="NCBIfam" id="TIGR00254">
    <property type="entry name" value="GGDEF"/>
    <property type="match status" value="1"/>
</dbReference>
<dbReference type="PANTHER" id="PTHR45138:SF9">
    <property type="entry name" value="DIGUANYLATE CYCLASE DGCM-RELATED"/>
    <property type="match status" value="1"/>
</dbReference>
<name>A0ABV2IYZ4_9HYPH</name>
<evidence type="ECO:0000256" key="2">
    <source>
        <dbReference type="ARBA" id="ARBA00034247"/>
    </source>
</evidence>
<gene>
    <name evidence="5" type="ORF">ABID16_002049</name>
</gene>
<reference evidence="5 6" key="1">
    <citation type="submission" date="2024-06" db="EMBL/GenBank/DDBJ databases">
        <title>Genomic Encyclopedia of Type Strains, Phase IV (KMG-IV): sequencing the most valuable type-strain genomes for metagenomic binning, comparative biology and taxonomic classification.</title>
        <authorList>
            <person name="Goeker M."/>
        </authorList>
    </citation>
    <scope>NUCLEOTIDE SEQUENCE [LARGE SCALE GENOMIC DNA]</scope>
    <source>
        <strain evidence="5 6">DSM 29780</strain>
    </source>
</reference>
<dbReference type="EC" id="2.7.7.65" evidence="1"/>
<proteinExistence type="predicted"/>
<evidence type="ECO:0000256" key="3">
    <source>
        <dbReference type="SAM" id="Phobius"/>
    </source>
</evidence>
<organism evidence="5 6">
    <name type="scientific">Rhizobium aquaticum</name>
    <dbReference type="NCBI Taxonomy" id="1549636"/>
    <lineage>
        <taxon>Bacteria</taxon>
        <taxon>Pseudomonadati</taxon>
        <taxon>Pseudomonadota</taxon>
        <taxon>Alphaproteobacteria</taxon>
        <taxon>Hyphomicrobiales</taxon>
        <taxon>Rhizobiaceae</taxon>
        <taxon>Rhizobium/Agrobacterium group</taxon>
        <taxon>Rhizobium</taxon>
    </lineage>
</organism>
<feature type="transmembrane region" description="Helical" evidence="3">
    <location>
        <begin position="118"/>
        <end position="140"/>
    </location>
</feature>
<evidence type="ECO:0000259" key="4">
    <source>
        <dbReference type="PROSITE" id="PS50887"/>
    </source>
</evidence>
<dbReference type="Gene3D" id="3.30.70.270">
    <property type="match status" value="1"/>
</dbReference>
<evidence type="ECO:0000313" key="6">
    <source>
        <dbReference type="Proteomes" id="UP001549047"/>
    </source>
</evidence>
<dbReference type="Pfam" id="PF00990">
    <property type="entry name" value="GGDEF"/>
    <property type="match status" value="1"/>
</dbReference>
<dbReference type="PANTHER" id="PTHR45138">
    <property type="entry name" value="REGULATORY COMPONENTS OF SENSORY TRANSDUCTION SYSTEM"/>
    <property type="match status" value="1"/>
</dbReference>